<dbReference type="EC" id="3.1.6.-" evidence="7"/>
<evidence type="ECO:0000313" key="8">
    <source>
        <dbReference type="Proteomes" id="UP000745859"/>
    </source>
</evidence>
<dbReference type="SUPFAM" id="SSF53649">
    <property type="entry name" value="Alkaline phosphatase-like"/>
    <property type="match status" value="1"/>
</dbReference>
<name>A0ABX0UCJ6_9FLAO</name>
<keyword evidence="2" id="KW-0479">Metal-binding</keyword>
<dbReference type="PANTHER" id="PTHR42693:SF53">
    <property type="entry name" value="ENDO-4-O-SULFATASE"/>
    <property type="match status" value="1"/>
</dbReference>
<feature type="chain" id="PRO_5046875688" evidence="5">
    <location>
        <begin position="20"/>
        <end position="519"/>
    </location>
</feature>
<dbReference type="PANTHER" id="PTHR42693">
    <property type="entry name" value="ARYLSULFATASE FAMILY MEMBER"/>
    <property type="match status" value="1"/>
</dbReference>
<feature type="signal peptide" evidence="5">
    <location>
        <begin position="1"/>
        <end position="19"/>
    </location>
</feature>
<gene>
    <name evidence="7" type="ORF">FHR24_001305</name>
</gene>
<evidence type="ECO:0000256" key="2">
    <source>
        <dbReference type="ARBA" id="ARBA00022723"/>
    </source>
</evidence>
<dbReference type="PROSITE" id="PS00149">
    <property type="entry name" value="SULFATASE_2"/>
    <property type="match status" value="1"/>
</dbReference>
<keyword evidence="5" id="KW-0732">Signal</keyword>
<protein>
    <submittedName>
        <fullName evidence="7">Sulfatase</fullName>
        <ecNumber evidence="7">3.1.6.-</ecNumber>
    </submittedName>
</protein>
<dbReference type="InterPro" id="IPR050738">
    <property type="entry name" value="Sulfatase"/>
</dbReference>
<dbReference type="Proteomes" id="UP000745859">
    <property type="component" value="Unassembled WGS sequence"/>
</dbReference>
<evidence type="ECO:0000256" key="3">
    <source>
        <dbReference type="ARBA" id="ARBA00022801"/>
    </source>
</evidence>
<keyword evidence="3 7" id="KW-0378">Hydrolase</keyword>
<organism evidence="7 8">
    <name type="scientific">Wenyingzhuangia heitensis</name>
    <dbReference type="NCBI Taxonomy" id="1487859"/>
    <lineage>
        <taxon>Bacteria</taxon>
        <taxon>Pseudomonadati</taxon>
        <taxon>Bacteroidota</taxon>
        <taxon>Flavobacteriia</taxon>
        <taxon>Flavobacteriales</taxon>
        <taxon>Flavobacteriaceae</taxon>
        <taxon>Wenyingzhuangia</taxon>
    </lineage>
</organism>
<feature type="domain" description="Sulfatase N-terminal" evidence="6">
    <location>
        <begin position="26"/>
        <end position="411"/>
    </location>
</feature>
<dbReference type="InterPro" id="IPR017850">
    <property type="entry name" value="Alkaline_phosphatase_core_sf"/>
</dbReference>
<keyword evidence="4" id="KW-0106">Calcium</keyword>
<dbReference type="GO" id="GO:0016787">
    <property type="term" value="F:hydrolase activity"/>
    <property type="evidence" value="ECO:0007669"/>
    <property type="project" value="UniProtKB-KW"/>
</dbReference>
<evidence type="ECO:0000256" key="4">
    <source>
        <dbReference type="ARBA" id="ARBA00022837"/>
    </source>
</evidence>
<dbReference type="Gene3D" id="3.40.720.10">
    <property type="entry name" value="Alkaline Phosphatase, subunit A"/>
    <property type="match status" value="1"/>
</dbReference>
<dbReference type="EMBL" id="JAASQL010000001">
    <property type="protein sequence ID" value="NIJ44866.1"/>
    <property type="molecule type" value="Genomic_DNA"/>
</dbReference>
<comment type="similarity">
    <text evidence="1">Belongs to the sulfatase family.</text>
</comment>
<dbReference type="RefSeq" id="WP_167185670.1">
    <property type="nucleotide sequence ID" value="NZ_JAASQL010000001.1"/>
</dbReference>
<evidence type="ECO:0000256" key="5">
    <source>
        <dbReference type="SAM" id="SignalP"/>
    </source>
</evidence>
<reference evidence="7 8" key="1">
    <citation type="submission" date="2020-03" db="EMBL/GenBank/DDBJ databases">
        <title>Genomic Encyclopedia of Type Strains, Phase IV (KMG-IV): sequencing the most valuable type-strain genomes for metagenomic binning, comparative biology and taxonomic classification.</title>
        <authorList>
            <person name="Goeker M."/>
        </authorList>
    </citation>
    <scope>NUCLEOTIDE SEQUENCE [LARGE SCALE GENOMIC DNA]</scope>
    <source>
        <strain evidence="7 8">DSM 101599</strain>
    </source>
</reference>
<accession>A0ABX0UCJ6</accession>
<sequence length="519" mass="59112">MNKMYWCLLLVLFNLHGFAQQTQKTNVIWIITDEHNFRTLSCYRDQLSPEQALQWGKEAAVKTPNIDSLAENGTIFNRMYCSAAVCTASRASMFTGMYPMTLGIPNNSNKIGDGKYLKPEVTTIADVLSDAGYYTGYAGKWHLAESRDESGNKDHDEWWNPHPTGVPTDTYGFQDKKYMFNGGHDKFKGIDADGNPYRAAKKPKLIGKDKYGQPVYQDKRSKNVKFTTDWLGDRAVEFIAENKSKPFFYVVSIPDPHTPDQARPPYDTLYNNMKVELPKTYDYAFNNKGKLPKWQSPDNKTNNQEKLKKSIQQYLGMVKIVDENVGRIIQQLKKEGILENTIVMFSSDHGDLLGEHGRVNKGTIHEASAKIPFVIAHGQTNKKPLIPRKKVVNLAANNTDWMPTFLKLLNIDCPKVAGRDMTPLLQDKLPTNWDDVTFSRLGYYAAITSRYKLSVMSKGKPWLFDIEADPDELVNFIDDSKYNDVVVKLANDLKKYMKLSKDNNQKIKNQVDQLIAKKS</sequence>
<dbReference type="CDD" id="cd16034">
    <property type="entry name" value="sulfatase_like"/>
    <property type="match status" value="1"/>
</dbReference>
<dbReference type="Pfam" id="PF00884">
    <property type="entry name" value="Sulfatase"/>
    <property type="match status" value="1"/>
</dbReference>
<evidence type="ECO:0000256" key="1">
    <source>
        <dbReference type="ARBA" id="ARBA00008779"/>
    </source>
</evidence>
<comment type="caution">
    <text evidence="7">The sequence shown here is derived from an EMBL/GenBank/DDBJ whole genome shotgun (WGS) entry which is preliminary data.</text>
</comment>
<evidence type="ECO:0000313" key="7">
    <source>
        <dbReference type="EMBL" id="NIJ44866.1"/>
    </source>
</evidence>
<dbReference type="InterPro" id="IPR024607">
    <property type="entry name" value="Sulfatase_CS"/>
</dbReference>
<keyword evidence="8" id="KW-1185">Reference proteome</keyword>
<dbReference type="InterPro" id="IPR000917">
    <property type="entry name" value="Sulfatase_N"/>
</dbReference>
<proteinExistence type="inferred from homology"/>
<evidence type="ECO:0000259" key="6">
    <source>
        <dbReference type="Pfam" id="PF00884"/>
    </source>
</evidence>